<accession>A0AAN8IX91</accession>
<dbReference type="EMBL" id="WIXE01002449">
    <property type="protein sequence ID" value="KAK5984797.1"/>
    <property type="molecule type" value="Genomic_DNA"/>
</dbReference>
<feature type="region of interest" description="Disordered" evidence="1">
    <location>
        <begin position="79"/>
        <end position="114"/>
    </location>
</feature>
<organism evidence="2 3">
    <name type="scientific">Trichostrongylus colubriformis</name>
    <name type="common">Black scour worm</name>
    <dbReference type="NCBI Taxonomy" id="6319"/>
    <lineage>
        <taxon>Eukaryota</taxon>
        <taxon>Metazoa</taxon>
        <taxon>Ecdysozoa</taxon>
        <taxon>Nematoda</taxon>
        <taxon>Chromadorea</taxon>
        <taxon>Rhabditida</taxon>
        <taxon>Rhabditina</taxon>
        <taxon>Rhabditomorpha</taxon>
        <taxon>Strongyloidea</taxon>
        <taxon>Trichostrongylidae</taxon>
        <taxon>Trichostrongylus</taxon>
    </lineage>
</organism>
<evidence type="ECO:0000313" key="3">
    <source>
        <dbReference type="Proteomes" id="UP001331761"/>
    </source>
</evidence>
<gene>
    <name evidence="2" type="ORF">GCK32_002238</name>
</gene>
<evidence type="ECO:0000313" key="2">
    <source>
        <dbReference type="EMBL" id="KAK5984797.1"/>
    </source>
</evidence>
<name>A0AAN8IX91_TRICO</name>
<comment type="caution">
    <text evidence="2">The sequence shown here is derived from an EMBL/GenBank/DDBJ whole genome shotgun (WGS) entry which is preliminary data.</text>
</comment>
<sequence length="114" mass="12847">MNPRLCPKAASMVERSYPASSAREDSQGAVFYGPWPRPTKARSQSTERGRYRSPASVEDEHFGPKLPCTPKLKCNRRSWTDVARGHDSSGSSSGPEPMSIRRSPTCLRRFHRNR</sequence>
<dbReference type="AlphaFoldDB" id="A0AAN8IX91"/>
<feature type="region of interest" description="Disordered" evidence="1">
    <location>
        <begin position="1"/>
        <end position="67"/>
    </location>
</feature>
<evidence type="ECO:0000256" key="1">
    <source>
        <dbReference type="SAM" id="MobiDB-lite"/>
    </source>
</evidence>
<protein>
    <submittedName>
        <fullName evidence="2">Uncharacterized protein</fullName>
    </submittedName>
</protein>
<keyword evidence="3" id="KW-1185">Reference proteome</keyword>
<reference evidence="2 3" key="1">
    <citation type="submission" date="2019-10" db="EMBL/GenBank/DDBJ databases">
        <title>Assembly and Annotation for the nematode Trichostrongylus colubriformis.</title>
        <authorList>
            <person name="Martin J."/>
        </authorList>
    </citation>
    <scope>NUCLEOTIDE SEQUENCE [LARGE SCALE GENOMIC DNA]</scope>
    <source>
        <strain evidence="2">G859</strain>
        <tissue evidence="2">Whole worm</tissue>
    </source>
</reference>
<proteinExistence type="predicted"/>
<dbReference type="Proteomes" id="UP001331761">
    <property type="component" value="Unassembled WGS sequence"/>
</dbReference>